<sequence>MKYRGNLNAVQQQNIFVAIIRQFLEYYNNKNATIYPPTNVRVQATSNTSAVVQWDLDNDRNVDGFVIRYIHEPVSGQRDNERWKTITIMNPSARHLHISQLTAHKPYAFCVLAIRQNVSYNKNSKSNFNFKMKI</sequence>
<evidence type="ECO:0000313" key="2">
    <source>
        <dbReference type="EMBL" id="VDO41459.1"/>
    </source>
</evidence>
<dbReference type="CDD" id="cd00063">
    <property type="entry name" value="FN3"/>
    <property type="match status" value="1"/>
</dbReference>
<dbReference type="InterPro" id="IPR036116">
    <property type="entry name" value="FN3_sf"/>
</dbReference>
<feature type="domain" description="Fibronectin type-III" evidence="1">
    <location>
        <begin position="36"/>
        <end position="134"/>
    </location>
</feature>
<dbReference type="InterPro" id="IPR003961">
    <property type="entry name" value="FN3_dom"/>
</dbReference>
<dbReference type="Gene3D" id="2.60.40.10">
    <property type="entry name" value="Immunoglobulins"/>
    <property type="match status" value="1"/>
</dbReference>
<dbReference type="SUPFAM" id="SSF49265">
    <property type="entry name" value="Fibronectin type III"/>
    <property type="match status" value="1"/>
</dbReference>
<organism evidence="4">
    <name type="scientific">Brugia timori</name>
    <dbReference type="NCBI Taxonomy" id="42155"/>
    <lineage>
        <taxon>Eukaryota</taxon>
        <taxon>Metazoa</taxon>
        <taxon>Ecdysozoa</taxon>
        <taxon>Nematoda</taxon>
        <taxon>Chromadorea</taxon>
        <taxon>Rhabditida</taxon>
        <taxon>Spirurina</taxon>
        <taxon>Spiruromorpha</taxon>
        <taxon>Filarioidea</taxon>
        <taxon>Onchocercidae</taxon>
        <taxon>Brugia</taxon>
    </lineage>
</organism>
<keyword evidence="3" id="KW-1185">Reference proteome</keyword>
<dbReference type="Pfam" id="PF00041">
    <property type="entry name" value="fn3"/>
    <property type="match status" value="1"/>
</dbReference>
<evidence type="ECO:0000313" key="4">
    <source>
        <dbReference type="WBParaSite" id="BTMF_0001411601-mRNA-1"/>
    </source>
</evidence>
<protein>
    <submittedName>
        <fullName evidence="4">Fibronectin type-III domain-containing protein</fullName>
    </submittedName>
</protein>
<accession>A0A0R3R276</accession>
<dbReference type="PROSITE" id="PS50853">
    <property type="entry name" value="FN3"/>
    <property type="match status" value="1"/>
</dbReference>
<proteinExistence type="predicted"/>
<gene>
    <name evidence="2" type="ORF">BTMF_LOCUS12112</name>
</gene>
<reference evidence="4" key="1">
    <citation type="submission" date="2017-02" db="UniProtKB">
        <authorList>
            <consortium name="WormBaseParasite"/>
        </authorList>
    </citation>
    <scope>IDENTIFICATION</scope>
</reference>
<evidence type="ECO:0000313" key="3">
    <source>
        <dbReference type="Proteomes" id="UP000280834"/>
    </source>
</evidence>
<evidence type="ECO:0000259" key="1">
    <source>
        <dbReference type="PROSITE" id="PS50853"/>
    </source>
</evidence>
<dbReference type="SMART" id="SM00060">
    <property type="entry name" value="FN3"/>
    <property type="match status" value="1"/>
</dbReference>
<name>A0A0R3R276_9BILA</name>
<dbReference type="STRING" id="42155.A0A0R3R276"/>
<dbReference type="AlphaFoldDB" id="A0A0R3R276"/>
<dbReference type="Proteomes" id="UP000280834">
    <property type="component" value="Unassembled WGS sequence"/>
</dbReference>
<dbReference type="InterPro" id="IPR013783">
    <property type="entry name" value="Ig-like_fold"/>
</dbReference>
<dbReference type="EMBL" id="UZAG01018891">
    <property type="protein sequence ID" value="VDO41459.1"/>
    <property type="molecule type" value="Genomic_DNA"/>
</dbReference>
<dbReference type="WBParaSite" id="BTMF_0001411601-mRNA-1">
    <property type="protein sequence ID" value="BTMF_0001411601-mRNA-1"/>
    <property type="gene ID" value="BTMF_0001411601"/>
</dbReference>
<reference evidence="2 3" key="2">
    <citation type="submission" date="2018-11" db="EMBL/GenBank/DDBJ databases">
        <authorList>
            <consortium name="Pathogen Informatics"/>
        </authorList>
    </citation>
    <scope>NUCLEOTIDE SEQUENCE [LARGE SCALE GENOMIC DNA]</scope>
</reference>